<protein>
    <submittedName>
        <fullName evidence="3">Uncharacterized protein</fullName>
    </submittedName>
</protein>
<name>A0A7T5R0K5_9BACT</name>
<feature type="compositionally biased region" description="Polar residues" evidence="1">
    <location>
        <begin position="164"/>
        <end position="175"/>
    </location>
</feature>
<proteinExistence type="predicted"/>
<evidence type="ECO:0000313" key="3">
    <source>
        <dbReference type="EMBL" id="QQG35324.1"/>
    </source>
</evidence>
<evidence type="ECO:0000256" key="2">
    <source>
        <dbReference type="SAM" id="SignalP"/>
    </source>
</evidence>
<evidence type="ECO:0000256" key="1">
    <source>
        <dbReference type="SAM" id="MobiDB-lite"/>
    </source>
</evidence>
<sequence>MTRLIFLILATTVLSLPLPVSAQNDLALCRLRAQHMARTDAAYQPGVDVHGKPVVPADVSAVPAMIPDVVKIPISIDLAQRLGQVPAGAELKTETGMVEVHRDGRVTYNGVDLTQQTNAVCGGDAGLPAESAASEAGLPPQTLGQSPVEAAPTTMEAARPQPPATETTATDQQNDIIWGEGY</sequence>
<accession>A0A7T5R0K5</accession>
<dbReference type="AlphaFoldDB" id="A0A7T5R0K5"/>
<organism evidence="3 4">
    <name type="scientific">Micavibrio aeruginosavorus</name>
    <dbReference type="NCBI Taxonomy" id="349221"/>
    <lineage>
        <taxon>Bacteria</taxon>
        <taxon>Pseudomonadati</taxon>
        <taxon>Bdellovibrionota</taxon>
        <taxon>Bdellovibrionia</taxon>
        <taxon>Bdellovibrionales</taxon>
        <taxon>Pseudobdellovibrionaceae</taxon>
        <taxon>Micavibrio</taxon>
    </lineage>
</organism>
<feature type="region of interest" description="Disordered" evidence="1">
    <location>
        <begin position="124"/>
        <end position="182"/>
    </location>
</feature>
<dbReference type="Proteomes" id="UP000595362">
    <property type="component" value="Chromosome"/>
</dbReference>
<evidence type="ECO:0000313" key="4">
    <source>
        <dbReference type="Proteomes" id="UP000595362"/>
    </source>
</evidence>
<keyword evidence="2" id="KW-0732">Signal</keyword>
<feature type="signal peptide" evidence="2">
    <location>
        <begin position="1"/>
        <end position="22"/>
    </location>
</feature>
<gene>
    <name evidence="3" type="ORF">HYS17_07140</name>
</gene>
<feature type="chain" id="PRO_5032317266" evidence="2">
    <location>
        <begin position="23"/>
        <end position="182"/>
    </location>
</feature>
<reference evidence="3 4" key="1">
    <citation type="submission" date="2020-07" db="EMBL/GenBank/DDBJ databases">
        <title>Huge and variable diversity of episymbiotic CPR bacteria and DPANN archaea in groundwater ecosystems.</title>
        <authorList>
            <person name="He C.Y."/>
            <person name="Keren R."/>
            <person name="Whittaker M."/>
            <person name="Farag I.F."/>
            <person name="Doudna J."/>
            <person name="Cate J.H.D."/>
            <person name="Banfield J.F."/>
        </authorList>
    </citation>
    <scope>NUCLEOTIDE SEQUENCE [LARGE SCALE GENOMIC DNA]</scope>
    <source>
        <strain evidence="3">NC_groundwater_70_Ag_B-0.1um_54_66</strain>
    </source>
</reference>
<dbReference type="EMBL" id="CP066681">
    <property type="protein sequence ID" value="QQG35324.1"/>
    <property type="molecule type" value="Genomic_DNA"/>
</dbReference>